<evidence type="ECO:0000313" key="2">
    <source>
        <dbReference type="EMBL" id="EKE68331.1"/>
    </source>
</evidence>
<protein>
    <recommendedName>
        <fullName evidence="4">Heme-binding protein</fullName>
    </recommendedName>
</protein>
<comment type="caution">
    <text evidence="2">The sequence shown here is derived from an EMBL/GenBank/DDBJ whole genome shotgun (WGS) entry which is preliminary data.</text>
</comment>
<dbReference type="PATRIC" id="fig|1208323.3.peg.3787"/>
<keyword evidence="3" id="KW-1185">Reference proteome</keyword>
<dbReference type="InterPro" id="IPR038084">
    <property type="entry name" value="PduO/GlcC-like_sf"/>
</dbReference>
<dbReference type="EMBL" id="AMRK01000014">
    <property type="protein sequence ID" value="EKE68331.1"/>
    <property type="molecule type" value="Genomic_DNA"/>
</dbReference>
<dbReference type="PANTHER" id="PTHR34309:SF10">
    <property type="entry name" value="SLR1406 PROTEIN"/>
    <property type="match status" value="1"/>
</dbReference>
<dbReference type="PANTHER" id="PTHR34309">
    <property type="entry name" value="SLR1406 PROTEIN"/>
    <property type="match status" value="1"/>
</dbReference>
<dbReference type="STRING" id="1208323.B30_18332"/>
<feature type="signal peptide" evidence="1">
    <location>
        <begin position="1"/>
        <end position="23"/>
    </location>
</feature>
<gene>
    <name evidence="2" type="ORF">B30_18332</name>
</gene>
<dbReference type="Gene3D" id="3.30.450.150">
    <property type="entry name" value="Haem-degrading domain"/>
    <property type="match status" value="1"/>
</dbReference>
<sequence>MSIKLNIAAILGATLISANSAVALETVPVLDMDTALKIAGGCQEFAEAEGWRMNIAIVDRGANLIVFHRMDDAFLGSGDIAIGKAKTSANFPFSTRFVGELAYGVDGAAPGVEGLDEVDGVIAFAGGLPIRAGEFHIGGIGVSGDSADNDEACAKAGVEAAFEEME</sequence>
<dbReference type="InterPro" id="IPR052517">
    <property type="entry name" value="GlcG_carb_metab_protein"/>
</dbReference>
<dbReference type="RefSeq" id="WP_009573686.1">
    <property type="nucleotide sequence ID" value="NZ_AMRK01000014.1"/>
</dbReference>
<dbReference type="SUPFAM" id="SSF143744">
    <property type="entry name" value="GlcG-like"/>
    <property type="match status" value="1"/>
</dbReference>
<proteinExistence type="predicted"/>
<keyword evidence="1" id="KW-0732">Signal</keyword>
<dbReference type="Proteomes" id="UP000006762">
    <property type="component" value="Unassembled WGS sequence"/>
</dbReference>
<name>K2IE70_9RHOB</name>
<accession>K2IE70</accession>
<dbReference type="eggNOG" id="COG3193">
    <property type="taxonomic scope" value="Bacteria"/>
</dbReference>
<feature type="chain" id="PRO_5003858810" description="Heme-binding protein" evidence="1">
    <location>
        <begin position="24"/>
        <end position="166"/>
    </location>
</feature>
<evidence type="ECO:0008006" key="4">
    <source>
        <dbReference type="Google" id="ProtNLM"/>
    </source>
</evidence>
<reference evidence="2 3" key="1">
    <citation type="submission" date="2012-09" db="EMBL/GenBank/DDBJ databases">
        <title>Celeribacter baekdonensis B30 Genome Sequencing.</title>
        <authorList>
            <person name="Wang W."/>
        </authorList>
    </citation>
    <scope>NUCLEOTIDE SEQUENCE [LARGE SCALE GENOMIC DNA]</scope>
    <source>
        <strain evidence="2 3">B30</strain>
    </source>
</reference>
<organism evidence="2 3">
    <name type="scientific">Celeribacter baekdonensis B30</name>
    <dbReference type="NCBI Taxonomy" id="1208323"/>
    <lineage>
        <taxon>Bacteria</taxon>
        <taxon>Pseudomonadati</taxon>
        <taxon>Pseudomonadota</taxon>
        <taxon>Alphaproteobacteria</taxon>
        <taxon>Rhodobacterales</taxon>
        <taxon>Roseobacteraceae</taxon>
        <taxon>Celeribacter</taxon>
    </lineage>
</organism>
<dbReference type="Pfam" id="PF03928">
    <property type="entry name" value="HbpS-like"/>
    <property type="match status" value="1"/>
</dbReference>
<dbReference type="AlphaFoldDB" id="K2IE70"/>
<dbReference type="InterPro" id="IPR005624">
    <property type="entry name" value="PduO/GlcC-like"/>
</dbReference>
<evidence type="ECO:0000313" key="3">
    <source>
        <dbReference type="Proteomes" id="UP000006762"/>
    </source>
</evidence>
<evidence type="ECO:0000256" key="1">
    <source>
        <dbReference type="SAM" id="SignalP"/>
    </source>
</evidence>